<organism evidence="1 2">
    <name type="scientific">Magnetovibrio blakemorei</name>
    <dbReference type="NCBI Taxonomy" id="28181"/>
    <lineage>
        <taxon>Bacteria</taxon>
        <taxon>Pseudomonadati</taxon>
        <taxon>Pseudomonadota</taxon>
        <taxon>Alphaproteobacteria</taxon>
        <taxon>Rhodospirillales</taxon>
        <taxon>Magnetovibrionaceae</taxon>
        <taxon>Magnetovibrio</taxon>
    </lineage>
</organism>
<evidence type="ECO:0000313" key="2">
    <source>
        <dbReference type="Proteomes" id="UP000095347"/>
    </source>
</evidence>
<name>A0A1E5Q7Y3_9PROT</name>
<gene>
    <name evidence="1" type="ORF">BEN30_09495</name>
</gene>
<dbReference type="InterPro" id="IPR006311">
    <property type="entry name" value="TAT_signal"/>
</dbReference>
<dbReference type="PIRSF" id="PIRSF036704">
    <property type="entry name" value="UCP036704"/>
    <property type="match status" value="1"/>
</dbReference>
<keyword evidence="2" id="KW-1185">Reference proteome</keyword>
<dbReference type="InterPro" id="IPR019546">
    <property type="entry name" value="TAT_signal_bac_arc"/>
</dbReference>
<reference evidence="2" key="1">
    <citation type="submission" date="2016-07" db="EMBL/GenBank/DDBJ databases">
        <authorList>
            <person name="Florea S."/>
            <person name="Webb J.S."/>
            <person name="Jaromczyk J."/>
            <person name="Schardl C.L."/>
        </authorList>
    </citation>
    <scope>NUCLEOTIDE SEQUENCE [LARGE SCALE GENOMIC DNA]</scope>
    <source>
        <strain evidence="2">MV-1</strain>
    </source>
</reference>
<protein>
    <recommendedName>
        <fullName evidence="3">Formate dehydrogenase</fullName>
    </recommendedName>
</protein>
<sequence length="66" mass="7054">MIEQDEKKAVQSRRGFLKGAGVASIATALSVLSESEAEAGEVAAEESKSGYQKTDHVNAYYEAAKF</sequence>
<dbReference type="NCBIfam" id="TIGR01409">
    <property type="entry name" value="TAT_signal_seq"/>
    <property type="match status" value="1"/>
</dbReference>
<dbReference type="AlphaFoldDB" id="A0A1E5Q7Y3"/>
<proteinExistence type="predicted"/>
<dbReference type="Proteomes" id="UP000095347">
    <property type="component" value="Unassembled WGS sequence"/>
</dbReference>
<dbReference type="STRING" id="28181.BEN30_09495"/>
<dbReference type="RefSeq" id="WP_069957820.1">
    <property type="nucleotide sequence ID" value="NZ_MCGG01000022.1"/>
</dbReference>
<accession>A0A1E5Q7Y3</accession>
<comment type="caution">
    <text evidence="1">The sequence shown here is derived from an EMBL/GenBank/DDBJ whole genome shotgun (WGS) entry which is preliminary data.</text>
</comment>
<dbReference type="InterPro" id="IPR014177">
    <property type="entry name" value="Formate_DH_TAT-contain"/>
</dbReference>
<dbReference type="EMBL" id="MCGG01000022">
    <property type="protein sequence ID" value="OEJ67359.1"/>
    <property type="molecule type" value="Genomic_DNA"/>
</dbReference>
<dbReference type="Pfam" id="PF10518">
    <property type="entry name" value="TAT_signal"/>
    <property type="match status" value="1"/>
</dbReference>
<dbReference type="PROSITE" id="PS51318">
    <property type="entry name" value="TAT"/>
    <property type="match status" value="1"/>
</dbReference>
<evidence type="ECO:0000313" key="1">
    <source>
        <dbReference type="EMBL" id="OEJ67359.1"/>
    </source>
</evidence>
<evidence type="ECO:0008006" key="3">
    <source>
        <dbReference type="Google" id="ProtNLM"/>
    </source>
</evidence>